<comment type="caution">
    <text evidence="1">The sequence shown here is derived from an EMBL/GenBank/DDBJ whole genome shotgun (WGS) entry which is preliminary data.</text>
</comment>
<evidence type="ECO:0000313" key="2">
    <source>
        <dbReference type="Proteomes" id="UP000886520"/>
    </source>
</evidence>
<organism evidence="1 2">
    <name type="scientific">Adiantum capillus-veneris</name>
    <name type="common">Maidenhair fern</name>
    <dbReference type="NCBI Taxonomy" id="13818"/>
    <lineage>
        <taxon>Eukaryota</taxon>
        <taxon>Viridiplantae</taxon>
        <taxon>Streptophyta</taxon>
        <taxon>Embryophyta</taxon>
        <taxon>Tracheophyta</taxon>
        <taxon>Polypodiopsida</taxon>
        <taxon>Polypodiidae</taxon>
        <taxon>Polypodiales</taxon>
        <taxon>Pteridineae</taxon>
        <taxon>Pteridaceae</taxon>
        <taxon>Vittarioideae</taxon>
        <taxon>Adiantum</taxon>
    </lineage>
</organism>
<reference evidence="1" key="1">
    <citation type="submission" date="2021-01" db="EMBL/GenBank/DDBJ databases">
        <title>Adiantum capillus-veneris genome.</title>
        <authorList>
            <person name="Fang Y."/>
            <person name="Liao Q."/>
        </authorList>
    </citation>
    <scope>NUCLEOTIDE SEQUENCE</scope>
    <source>
        <strain evidence="1">H3</strain>
        <tissue evidence="1">Leaf</tissue>
    </source>
</reference>
<accession>A0A9D4UVM9</accession>
<protein>
    <submittedName>
        <fullName evidence="1">Uncharacterized protein</fullName>
    </submittedName>
</protein>
<dbReference type="EMBL" id="JABFUD020000010">
    <property type="protein sequence ID" value="KAI5074660.1"/>
    <property type="molecule type" value="Genomic_DNA"/>
</dbReference>
<sequence>MPRGASTATRSEAAVFEEICENICELTTSQGGFLLLTGPPDCSKTELLKQLVSQEATLTARQRLDEATLQSDETKQKVPPTKCVEERSEEGLIFWRKWLCNHDLDNWIEYLEEREDNAEKDGWSRKIWLSKIHNEGKFGAHQLRSVIVLLAAFVMIKGLASCTHAV</sequence>
<dbReference type="Proteomes" id="UP000886520">
    <property type="component" value="Chromosome 10"/>
</dbReference>
<gene>
    <name evidence="1" type="ORF">GOP47_0010621</name>
</gene>
<evidence type="ECO:0000313" key="1">
    <source>
        <dbReference type="EMBL" id="KAI5074660.1"/>
    </source>
</evidence>
<dbReference type="AlphaFoldDB" id="A0A9D4UVM9"/>
<name>A0A9D4UVM9_ADICA</name>
<proteinExistence type="predicted"/>
<keyword evidence="2" id="KW-1185">Reference proteome</keyword>